<dbReference type="OrthoDB" id="9780848at2"/>
<evidence type="ECO:0000256" key="1">
    <source>
        <dbReference type="ARBA" id="ARBA00006499"/>
    </source>
</evidence>
<protein>
    <recommendedName>
        <fullName evidence="3">Phospholipase/carboxylesterase/thioesterase domain-containing protein</fullName>
    </recommendedName>
</protein>
<dbReference type="InterPro" id="IPR003140">
    <property type="entry name" value="PLipase/COase/thioEstase"/>
</dbReference>
<dbReference type="PANTHER" id="PTHR10655">
    <property type="entry name" value="LYSOPHOSPHOLIPASE-RELATED"/>
    <property type="match status" value="1"/>
</dbReference>
<name>A0A3P3VVB4_9MICO</name>
<dbReference type="RefSeq" id="WP_124971907.1">
    <property type="nucleotide sequence ID" value="NZ_RQVS01000007.1"/>
</dbReference>
<dbReference type="Gene3D" id="3.40.50.1820">
    <property type="entry name" value="alpha/beta hydrolase"/>
    <property type="match status" value="1"/>
</dbReference>
<dbReference type="AlphaFoldDB" id="A0A3P3VVB4"/>
<dbReference type="Pfam" id="PF02230">
    <property type="entry name" value="Abhydrolase_2"/>
    <property type="match status" value="1"/>
</dbReference>
<evidence type="ECO:0000259" key="3">
    <source>
        <dbReference type="Pfam" id="PF02230"/>
    </source>
</evidence>
<evidence type="ECO:0000256" key="2">
    <source>
        <dbReference type="ARBA" id="ARBA00022801"/>
    </source>
</evidence>
<dbReference type="PANTHER" id="PTHR10655:SF17">
    <property type="entry name" value="LYSOPHOSPHOLIPASE-LIKE PROTEIN 1"/>
    <property type="match status" value="1"/>
</dbReference>
<reference evidence="4 5" key="1">
    <citation type="submission" date="2018-11" db="EMBL/GenBank/DDBJ databases">
        <title>YIM 102482-1 draft genome.</title>
        <authorList>
            <person name="Li G."/>
            <person name="Jiang Y."/>
        </authorList>
    </citation>
    <scope>NUCLEOTIDE SEQUENCE [LARGE SCALE GENOMIC DNA]</scope>
    <source>
        <strain evidence="4 5">YIM 102482-1</strain>
    </source>
</reference>
<dbReference type="Proteomes" id="UP000274391">
    <property type="component" value="Unassembled WGS sequence"/>
</dbReference>
<dbReference type="InterPro" id="IPR029058">
    <property type="entry name" value="AB_hydrolase_fold"/>
</dbReference>
<feature type="domain" description="Phospholipase/carboxylesterase/thioesterase" evidence="3">
    <location>
        <begin position="5"/>
        <end position="210"/>
    </location>
</feature>
<proteinExistence type="inferred from homology"/>
<evidence type="ECO:0000313" key="4">
    <source>
        <dbReference type="EMBL" id="RRJ86752.1"/>
    </source>
</evidence>
<dbReference type="InterPro" id="IPR050565">
    <property type="entry name" value="LYPA1-2/EST-like"/>
</dbReference>
<evidence type="ECO:0000313" key="5">
    <source>
        <dbReference type="Proteomes" id="UP000274391"/>
    </source>
</evidence>
<dbReference type="EMBL" id="RQVS01000007">
    <property type="protein sequence ID" value="RRJ86752.1"/>
    <property type="molecule type" value="Genomic_DNA"/>
</dbReference>
<organism evidence="4 5">
    <name type="scientific">Gulosibacter macacae</name>
    <dbReference type="NCBI Taxonomy" id="2488791"/>
    <lineage>
        <taxon>Bacteria</taxon>
        <taxon>Bacillati</taxon>
        <taxon>Actinomycetota</taxon>
        <taxon>Actinomycetes</taxon>
        <taxon>Micrococcales</taxon>
        <taxon>Microbacteriaceae</taxon>
        <taxon>Gulosibacter</taxon>
    </lineage>
</organism>
<comment type="caution">
    <text evidence="4">The sequence shown here is derived from an EMBL/GenBank/DDBJ whole genome shotgun (WGS) entry which is preliminary data.</text>
</comment>
<keyword evidence="5" id="KW-1185">Reference proteome</keyword>
<dbReference type="SUPFAM" id="SSF53474">
    <property type="entry name" value="alpha/beta-Hydrolases"/>
    <property type="match status" value="1"/>
</dbReference>
<accession>A0A3P3VVB4</accession>
<dbReference type="GO" id="GO:0016787">
    <property type="term" value="F:hydrolase activity"/>
    <property type="evidence" value="ECO:0007669"/>
    <property type="project" value="UniProtKB-KW"/>
</dbReference>
<sequence length="212" mass="22717">MILANENLDAPLVVLLHGYGADERDLAGLIPYLPQEFRYASLRAPEPVPGMGGFQWFPLRIVPSPSGGEVDSSDEAARVVDAGATRAAEGVWQAIDGLEASKVAFVGFSQGAITGMQAWRLRPAGFACGVLLSGYVAQGPMPLDAELAELRPPVFWGRGLLDAVIPARAIEATGPWLEQHTEHVEFVEPQAGHELTLAELQAVGEFLREHLA</sequence>
<keyword evidence="2" id="KW-0378">Hydrolase</keyword>
<comment type="similarity">
    <text evidence="1">Belongs to the AB hydrolase superfamily. AB hydrolase 2 family.</text>
</comment>
<gene>
    <name evidence="4" type="ORF">EG850_06955</name>
</gene>